<evidence type="ECO:0000313" key="1">
    <source>
        <dbReference type="EMBL" id="KIS23981.1"/>
    </source>
</evidence>
<dbReference type="AlphaFoldDB" id="A0A0D1BYX3"/>
<evidence type="ECO:0008006" key="3">
    <source>
        <dbReference type="Google" id="ProtNLM"/>
    </source>
</evidence>
<evidence type="ECO:0000313" key="2">
    <source>
        <dbReference type="Proteomes" id="UP000032250"/>
    </source>
</evidence>
<dbReference type="NCBIfam" id="TIGR04116">
    <property type="entry name" value="CXXX_rpt_assoc"/>
    <property type="match status" value="1"/>
</dbReference>
<dbReference type="PATRIC" id="fig|1379739.3.peg.2444"/>
<dbReference type="EMBL" id="JXSU01000007">
    <property type="protein sequence ID" value="KIS23981.1"/>
    <property type="molecule type" value="Genomic_DNA"/>
</dbReference>
<dbReference type="Proteomes" id="UP000032250">
    <property type="component" value="Unassembled WGS sequence"/>
</dbReference>
<organism evidence="1 2">
    <name type="scientific">Clostridium botulinum B2 450</name>
    <dbReference type="NCBI Taxonomy" id="1379739"/>
    <lineage>
        <taxon>Bacteria</taxon>
        <taxon>Bacillati</taxon>
        <taxon>Bacillota</taxon>
        <taxon>Clostridia</taxon>
        <taxon>Eubacteriales</taxon>
        <taxon>Clostridiaceae</taxon>
        <taxon>Clostridium</taxon>
    </lineage>
</organism>
<sequence>MSIETKILESERDEVQMLFERLASLNALAATLSDARLEIDEQNWFYNKLINDLTETRKKFGIWWDRSCEKYKLNLEDRHKYAVDFENKTIVIDNE</sequence>
<name>A0A0D1BYX3_CLOBO</name>
<dbReference type="HOGENOM" id="CLU_183594_0_0_9"/>
<protein>
    <recommendedName>
        <fullName evidence="3">CXXX repeat peptide modification system protein</fullName>
    </recommendedName>
</protein>
<accession>A0A0D1BYX3</accession>
<dbReference type="RefSeq" id="WP_003485526.1">
    <property type="nucleotide sequence ID" value="NZ_JXSU01000007.1"/>
</dbReference>
<dbReference type="InterPro" id="IPR026413">
    <property type="entry name" value="CXXX_rpt_assoc"/>
</dbReference>
<reference evidence="1 2" key="1">
    <citation type="submission" date="2014-06" db="EMBL/GenBank/DDBJ databases">
        <title>Genome characterization of distinct group I Clostridium botulinum lineages.</title>
        <authorList>
            <person name="Giordani F."/>
            <person name="Anselmo A."/>
            <person name="Fillo S."/>
            <person name="Palozzi A.M."/>
            <person name="Fortunato A."/>
            <person name="Gentile B."/>
            <person name="Ciammaruconi A."/>
            <person name="Anniballi F."/>
            <person name="De Medici D."/>
            <person name="Lista F."/>
        </authorList>
    </citation>
    <scope>NUCLEOTIDE SEQUENCE [LARGE SCALE GENOMIC DNA]</scope>
    <source>
        <strain evidence="1 2">B2 450</strain>
    </source>
</reference>
<comment type="caution">
    <text evidence="1">The sequence shown here is derived from an EMBL/GenBank/DDBJ whole genome shotgun (WGS) entry which is preliminary data.</text>
</comment>
<proteinExistence type="predicted"/>
<gene>
    <name evidence="1" type="ORF">N495_10395</name>
</gene>